<organism evidence="2">
    <name type="scientific">Siphoviridae sp. ctfeV1</name>
    <dbReference type="NCBI Taxonomy" id="2826417"/>
    <lineage>
        <taxon>Viruses</taxon>
        <taxon>Duplodnaviria</taxon>
        <taxon>Heunggongvirae</taxon>
        <taxon>Uroviricota</taxon>
        <taxon>Caudoviricetes</taxon>
    </lineage>
</organism>
<feature type="transmembrane region" description="Helical" evidence="1">
    <location>
        <begin position="165"/>
        <end position="184"/>
    </location>
</feature>
<protein>
    <submittedName>
        <fullName evidence="2">Uncharacterized protein</fullName>
    </submittedName>
</protein>
<evidence type="ECO:0000256" key="1">
    <source>
        <dbReference type="SAM" id="Phobius"/>
    </source>
</evidence>
<name>A0A8S5MRS1_9CAUD</name>
<sequence>MQQEKTCRPTNVRWRDCARRLTLPTVAAIMMTVLCLAGCASSRKSTTVEKTQTESASADSANRSRRAGLVMAGIQASAVKLTIPADSLRKLPDGAVYRGKSGQANLTVRNDGSGNIVAEASCDSLQQLVLWYEEELTRIRNETNSETSNDVQMEEKRPPNRMRTFITGVLAGLLAGVLLTIKLYKR</sequence>
<keyword evidence="1" id="KW-1133">Transmembrane helix</keyword>
<proteinExistence type="predicted"/>
<keyword evidence="1" id="KW-0472">Membrane</keyword>
<dbReference type="EMBL" id="BK014966">
    <property type="protein sequence ID" value="DAD84799.1"/>
    <property type="molecule type" value="Genomic_DNA"/>
</dbReference>
<reference evidence="2" key="1">
    <citation type="journal article" date="2021" name="Proc. Natl. Acad. Sci. U.S.A.">
        <title>A Catalog of Tens of Thousands of Viruses from Human Metagenomes Reveals Hidden Associations with Chronic Diseases.</title>
        <authorList>
            <person name="Tisza M.J."/>
            <person name="Buck C.B."/>
        </authorList>
    </citation>
    <scope>NUCLEOTIDE SEQUENCE</scope>
    <source>
        <strain evidence="2">CtfeV1</strain>
    </source>
</reference>
<accession>A0A8S5MRS1</accession>
<feature type="transmembrane region" description="Helical" evidence="1">
    <location>
        <begin position="21"/>
        <end position="40"/>
    </location>
</feature>
<keyword evidence="1" id="KW-0812">Transmembrane</keyword>
<evidence type="ECO:0000313" key="2">
    <source>
        <dbReference type="EMBL" id="DAD84799.1"/>
    </source>
</evidence>